<comment type="caution">
    <text evidence="7">The sequence shown here is derived from an EMBL/GenBank/DDBJ whole genome shotgun (WGS) entry which is preliminary data.</text>
</comment>
<keyword evidence="3" id="KW-0731">Sigma factor</keyword>
<dbReference type="PANTHER" id="PTHR43133:SF46">
    <property type="entry name" value="RNA POLYMERASE SIGMA-70 FACTOR ECF SUBFAMILY"/>
    <property type="match status" value="1"/>
</dbReference>
<dbReference type="PANTHER" id="PTHR43133">
    <property type="entry name" value="RNA POLYMERASE ECF-TYPE SIGMA FACTO"/>
    <property type="match status" value="1"/>
</dbReference>
<evidence type="ECO:0000256" key="2">
    <source>
        <dbReference type="ARBA" id="ARBA00023015"/>
    </source>
</evidence>
<evidence type="ECO:0000259" key="6">
    <source>
        <dbReference type="Pfam" id="PF08281"/>
    </source>
</evidence>
<evidence type="ECO:0000256" key="1">
    <source>
        <dbReference type="ARBA" id="ARBA00010641"/>
    </source>
</evidence>
<organism evidence="7 8">
    <name type="scientific">Sphingobacterium bovistauri</name>
    <dbReference type="NCBI Taxonomy" id="2781959"/>
    <lineage>
        <taxon>Bacteria</taxon>
        <taxon>Pseudomonadati</taxon>
        <taxon>Bacteroidota</taxon>
        <taxon>Sphingobacteriia</taxon>
        <taxon>Sphingobacteriales</taxon>
        <taxon>Sphingobacteriaceae</taxon>
        <taxon>Sphingobacterium</taxon>
    </lineage>
</organism>
<reference evidence="7" key="1">
    <citation type="submission" date="2020-10" db="EMBL/GenBank/DDBJ databases">
        <authorList>
            <person name="Lu T."/>
            <person name="Wang Q."/>
            <person name="Han X."/>
        </authorList>
    </citation>
    <scope>NUCLEOTIDE SEQUENCE</scope>
    <source>
        <strain evidence="7">WQ 366</strain>
    </source>
</reference>
<evidence type="ECO:0000256" key="4">
    <source>
        <dbReference type="ARBA" id="ARBA00023163"/>
    </source>
</evidence>
<dbReference type="SUPFAM" id="SSF88659">
    <property type="entry name" value="Sigma3 and sigma4 domains of RNA polymerase sigma factors"/>
    <property type="match status" value="1"/>
</dbReference>
<evidence type="ECO:0000259" key="5">
    <source>
        <dbReference type="Pfam" id="PF04542"/>
    </source>
</evidence>
<dbReference type="Pfam" id="PF04542">
    <property type="entry name" value="Sigma70_r2"/>
    <property type="match status" value="1"/>
</dbReference>
<dbReference type="RefSeq" id="WP_225551621.1">
    <property type="nucleotide sequence ID" value="NZ_JADEYP010000004.1"/>
</dbReference>
<keyword evidence="2" id="KW-0805">Transcription regulation</keyword>
<feature type="domain" description="RNA polymerase sigma factor 70 region 4 type 2" evidence="6">
    <location>
        <begin position="124"/>
        <end position="169"/>
    </location>
</feature>
<dbReference type="InterPro" id="IPR014284">
    <property type="entry name" value="RNA_pol_sigma-70_dom"/>
</dbReference>
<dbReference type="InterPro" id="IPR013324">
    <property type="entry name" value="RNA_pol_sigma_r3/r4-like"/>
</dbReference>
<evidence type="ECO:0000256" key="3">
    <source>
        <dbReference type="ARBA" id="ARBA00023082"/>
    </source>
</evidence>
<evidence type="ECO:0000313" key="8">
    <source>
        <dbReference type="Proteomes" id="UP001165302"/>
    </source>
</evidence>
<dbReference type="CDD" id="cd06171">
    <property type="entry name" value="Sigma70_r4"/>
    <property type="match status" value="1"/>
</dbReference>
<dbReference type="InterPro" id="IPR013249">
    <property type="entry name" value="RNA_pol_sigma70_r4_t2"/>
</dbReference>
<dbReference type="InterPro" id="IPR039425">
    <property type="entry name" value="RNA_pol_sigma-70-like"/>
</dbReference>
<accession>A0ABS7Z293</accession>
<dbReference type="InterPro" id="IPR007627">
    <property type="entry name" value="RNA_pol_sigma70_r2"/>
</dbReference>
<dbReference type="Gene3D" id="1.10.1740.10">
    <property type="match status" value="1"/>
</dbReference>
<dbReference type="NCBIfam" id="TIGR02937">
    <property type="entry name" value="sigma70-ECF"/>
    <property type="match status" value="1"/>
</dbReference>
<dbReference type="Proteomes" id="UP001165302">
    <property type="component" value="Unassembled WGS sequence"/>
</dbReference>
<feature type="domain" description="RNA polymerase sigma-70 region 2" evidence="5">
    <location>
        <begin position="26"/>
        <end position="93"/>
    </location>
</feature>
<name>A0ABS7Z293_9SPHI</name>
<proteinExistence type="inferred from homology"/>
<dbReference type="EMBL" id="JADEYP010000004">
    <property type="protein sequence ID" value="MCA5004296.1"/>
    <property type="molecule type" value="Genomic_DNA"/>
</dbReference>
<evidence type="ECO:0000313" key="7">
    <source>
        <dbReference type="EMBL" id="MCA5004296.1"/>
    </source>
</evidence>
<comment type="similarity">
    <text evidence="1">Belongs to the sigma-70 factor family. ECF subfamily.</text>
</comment>
<keyword evidence="8" id="KW-1185">Reference proteome</keyword>
<keyword evidence="4" id="KW-0804">Transcription</keyword>
<protein>
    <submittedName>
        <fullName evidence="7">Sigma-70 family RNA polymerase sigma factor</fullName>
    </submittedName>
</protein>
<dbReference type="Gene3D" id="1.10.10.10">
    <property type="entry name" value="Winged helix-like DNA-binding domain superfamily/Winged helix DNA-binding domain"/>
    <property type="match status" value="1"/>
</dbReference>
<gene>
    <name evidence="7" type="ORF">IPZ78_03885</name>
</gene>
<sequence>MNKQKLDITIFNAFINGNEKAFSVIFNLYSERILKRIYYILKDEDISIEVMQQLFVKLWLKRADLSITYETFESYLYKMVSSLSIDHLRKNVRNQNLINTLANSRCDLEKSTEEYYIQKESLSIIEDAINMLPPQRKQIFTLCKLEGKSYFEVSEILGISVSTVSNQLVSATKSIRNYASKYHLEAKIITIIFFL</sequence>
<dbReference type="InterPro" id="IPR013325">
    <property type="entry name" value="RNA_pol_sigma_r2"/>
</dbReference>
<dbReference type="Pfam" id="PF08281">
    <property type="entry name" value="Sigma70_r4_2"/>
    <property type="match status" value="1"/>
</dbReference>
<dbReference type="SUPFAM" id="SSF88946">
    <property type="entry name" value="Sigma2 domain of RNA polymerase sigma factors"/>
    <property type="match status" value="1"/>
</dbReference>
<dbReference type="InterPro" id="IPR036388">
    <property type="entry name" value="WH-like_DNA-bd_sf"/>
</dbReference>